<feature type="transmembrane region" description="Helical" evidence="1">
    <location>
        <begin position="114"/>
        <end position="132"/>
    </location>
</feature>
<organism evidence="2 3">
    <name type="scientific">Aegilops tauschii subsp. strangulata</name>
    <name type="common">Goatgrass</name>
    <dbReference type="NCBI Taxonomy" id="200361"/>
    <lineage>
        <taxon>Eukaryota</taxon>
        <taxon>Viridiplantae</taxon>
        <taxon>Streptophyta</taxon>
        <taxon>Embryophyta</taxon>
        <taxon>Tracheophyta</taxon>
        <taxon>Spermatophyta</taxon>
        <taxon>Magnoliopsida</taxon>
        <taxon>Liliopsida</taxon>
        <taxon>Poales</taxon>
        <taxon>Poaceae</taxon>
        <taxon>BOP clade</taxon>
        <taxon>Pooideae</taxon>
        <taxon>Triticodae</taxon>
        <taxon>Triticeae</taxon>
        <taxon>Triticinae</taxon>
        <taxon>Aegilops</taxon>
    </lineage>
</organism>
<keyword evidence="1" id="KW-0812">Transmembrane</keyword>
<reference evidence="3" key="2">
    <citation type="journal article" date="2017" name="Nat. Plants">
        <title>The Aegilops tauschii genome reveals multiple impacts of transposons.</title>
        <authorList>
            <person name="Zhao G."/>
            <person name="Zou C."/>
            <person name="Li K."/>
            <person name="Wang K."/>
            <person name="Li T."/>
            <person name="Gao L."/>
            <person name="Zhang X."/>
            <person name="Wang H."/>
            <person name="Yang Z."/>
            <person name="Liu X."/>
            <person name="Jiang W."/>
            <person name="Mao L."/>
            <person name="Kong X."/>
            <person name="Jiao Y."/>
            <person name="Jia J."/>
        </authorList>
    </citation>
    <scope>NUCLEOTIDE SEQUENCE [LARGE SCALE GENOMIC DNA]</scope>
    <source>
        <strain evidence="3">cv. AL8/78</strain>
    </source>
</reference>
<protein>
    <submittedName>
        <fullName evidence="2">Uncharacterized protein</fullName>
    </submittedName>
</protein>
<keyword evidence="3" id="KW-1185">Reference proteome</keyword>
<reference evidence="2" key="3">
    <citation type="journal article" date="2017" name="Nature">
        <title>Genome sequence of the progenitor of the wheat D genome Aegilops tauschii.</title>
        <authorList>
            <person name="Luo M.C."/>
            <person name="Gu Y.Q."/>
            <person name="Puiu D."/>
            <person name="Wang H."/>
            <person name="Twardziok S.O."/>
            <person name="Deal K.R."/>
            <person name="Huo N."/>
            <person name="Zhu T."/>
            <person name="Wang L."/>
            <person name="Wang Y."/>
            <person name="McGuire P.E."/>
            <person name="Liu S."/>
            <person name="Long H."/>
            <person name="Ramasamy R.K."/>
            <person name="Rodriguez J.C."/>
            <person name="Van S.L."/>
            <person name="Yuan L."/>
            <person name="Wang Z."/>
            <person name="Xia Z."/>
            <person name="Xiao L."/>
            <person name="Anderson O.D."/>
            <person name="Ouyang S."/>
            <person name="Liang Y."/>
            <person name="Zimin A.V."/>
            <person name="Pertea G."/>
            <person name="Qi P."/>
            <person name="Bennetzen J.L."/>
            <person name="Dai X."/>
            <person name="Dawson M.W."/>
            <person name="Muller H.G."/>
            <person name="Kugler K."/>
            <person name="Rivarola-Duarte L."/>
            <person name="Spannagl M."/>
            <person name="Mayer K.F.X."/>
            <person name="Lu F.H."/>
            <person name="Bevan M.W."/>
            <person name="Leroy P."/>
            <person name="Li P."/>
            <person name="You F.M."/>
            <person name="Sun Q."/>
            <person name="Liu Z."/>
            <person name="Lyons E."/>
            <person name="Wicker T."/>
            <person name="Salzberg S.L."/>
            <person name="Devos K.M."/>
            <person name="Dvorak J."/>
        </authorList>
    </citation>
    <scope>NUCLEOTIDE SEQUENCE [LARGE SCALE GENOMIC DNA]</scope>
    <source>
        <strain evidence="2">cv. AL8/78</strain>
    </source>
</reference>
<evidence type="ECO:0000256" key="1">
    <source>
        <dbReference type="SAM" id="Phobius"/>
    </source>
</evidence>
<name>A0A452Y101_AEGTS</name>
<evidence type="ECO:0000313" key="2">
    <source>
        <dbReference type="EnsemblPlants" id="AET1Gv20248100.1"/>
    </source>
</evidence>
<dbReference type="Gramene" id="AET1Gv20248100.1">
    <property type="protein sequence ID" value="AET1Gv20248100.1"/>
    <property type="gene ID" value="AET1Gv20248100"/>
</dbReference>
<keyword evidence="1" id="KW-0472">Membrane</keyword>
<proteinExistence type="predicted"/>
<reference evidence="3" key="1">
    <citation type="journal article" date="2014" name="Science">
        <title>Ancient hybridizations among the ancestral genomes of bread wheat.</title>
        <authorList>
            <consortium name="International Wheat Genome Sequencing Consortium,"/>
            <person name="Marcussen T."/>
            <person name="Sandve S.R."/>
            <person name="Heier L."/>
            <person name="Spannagl M."/>
            <person name="Pfeifer M."/>
            <person name="Jakobsen K.S."/>
            <person name="Wulff B.B."/>
            <person name="Steuernagel B."/>
            <person name="Mayer K.F."/>
            <person name="Olsen O.A."/>
        </authorList>
    </citation>
    <scope>NUCLEOTIDE SEQUENCE [LARGE SCALE GENOMIC DNA]</scope>
    <source>
        <strain evidence="3">cv. AL8/78</strain>
    </source>
</reference>
<sequence length="205" mass="23116">MWTCLRQRYEPSGDALYLSVVRQEHALQQGDSTVDDFYAQSSAIWRQLDSLSAVLVVVLGPVARLSRPIWSFIASTSSCLGSVRSLSPGVLSSLLVAVFLSWRRFQRFVLRRLAYVVLVCWRFPLCSLLRLLPLHLLHRPLLARVLRRSCPLLLEAQVAPVHTVTTATMMVMLSPSATQSGNTCARRDHHPQGLRHLPRQLQPLL</sequence>
<accession>A0A452Y101</accession>
<dbReference type="EnsemblPlants" id="AET1Gv20248100.1">
    <property type="protein sequence ID" value="AET1Gv20248100.1"/>
    <property type="gene ID" value="AET1Gv20248100"/>
</dbReference>
<dbReference type="AlphaFoldDB" id="A0A452Y101"/>
<reference evidence="2" key="4">
    <citation type="submission" date="2019-03" db="UniProtKB">
        <authorList>
            <consortium name="EnsemblPlants"/>
        </authorList>
    </citation>
    <scope>IDENTIFICATION</scope>
</reference>
<evidence type="ECO:0000313" key="3">
    <source>
        <dbReference type="Proteomes" id="UP000015105"/>
    </source>
</evidence>
<reference evidence="2" key="5">
    <citation type="journal article" date="2021" name="G3 (Bethesda)">
        <title>Aegilops tauschii genome assembly Aet v5.0 features greater sequence contiguity and improved annotation.</title>
        <authorList>
            <person name="Wang L."/>
            <person name="Zhu T."/>
            <person name="Rodriguez J.C."/>
            <person name="Deal K.R."/>
            <person name="Dubcovsky J."/>
            <person name="McGuire P.E."/>
            <person name="Lux T."/>
            <person name="Spannagl M."/>
            <person name="Mayer K.F.X."/>
            <person name="Baldrich P."/>
            <person name="Meyers B.C."/>
            <person name="Huo N."/>
            <person name="Gu Y.Q."/>
            <person name="Zhou H."/>
            <person name="Devos K.M."/>
            <person name="Bennetzen J.L."/>
            <person name="Unver T."/>
            <person name="Budak H."/>
            <person name="Gulick P.J."/>
            <person name="Galiba G."/>
            <person name="Kalapos B."/>
            <person name="Nelson D.R."/>
            <person name="Li P."/>
            <person name="You F.M."/>
            <person name="Luo M.C."/>
            <person name="Dvorak J."/>
        </authorList>
    </citation>
    <scope>NUCLEOTIDE SEQUENCE [LARGE SCALE GENOMIC DNA]</scope>
    <source>
        <strain evidence="2">cv. AL8/78</strain>
    </source>
</reference>
<keyword evidence="1" id="KW-1133">Transmembrane helix</keyword>
<dbReference type="Proteomes" id="UP000015105">
    <property type="component" value="Chromosome 1D"/>
</dbReference>